<gene>
    <name evidence="1" type="ORF">M407DRAFT_85162</name>
</gene>
<sequence length="455" mass="51744">MTIFSATDNLRTDKKYVTTWNFGGLSETSTLFCSMNLIHLGLLSDRIPILFPVIGLEWQVGTGAESLSAGSFFDLPRLSEAIELPVVDWQDVKRVRVNRPWNPTDWTSHDDDELLGCWSIVQTFDESKKPLKRDEGPPFLHIDAQYTAVPPTVKLASSGDGWHTSFESLSHLLSAAGRSEAFSLDPSLPTYGERPLPPTTPHPKPDDQLACFDCLYWVWSEFVGEWERTHSPTWDAVGTHMHFSKEADDIATYYLQKAFGLQVDHEVPPFITIHARHADFKNLCKNPDDLKSCYTPLSEYVRHVRELTAELVQIHGPDSPSAQVKEVVMLSDEADPEWWAEIENMGWRQTRPYYEEIVRDYGRRWPGMVDSIILSRGAAFIGTSQSTMSIIAARRVKDWNKGPVRLVSSRLLFSYYPRPGLTNALVAYRLSGTESKITITYTWRRNRIIYAVVLS</sequence>
<dbReference type="Gene3D" id="3.40.50.11350">
    <property type="match status" value="1"/>
</dbReference>
<protein>
    <submittedName>
        <fullName evidence="1">Uncharacterized protein</fullName>
    </submittedName>
</protein>
<proteinExistence type="predicted"/>
<evidence type="ECO:0000313" key="1">
    <source>
        <dbReference type="EMBL" id="KIO17273.1"/>
    </source>
</evidence>
<dbReference type="EMBL" id="KN823406">
    <property type="protein sequence ID" value="KIO17273.1"/>
    <property type="molecule type" value="Genomic_DNA"/>
</dbReference>
<dbReference type="Proteomes" id="UP000054248">
    <property type="component" value="Unassembled WGS sequence"/>
</dbReference>
<reference evidence="2" key="2">
    <citation type="submission" date="2015-01" db="EMBL/GenBank/DDBJ databases">
        <title>Evolutionary Origins and Diversification of the Mycorrhizal Mutualists.</title>
        <authorList>
            <consortium name="DOE Joint Genome Institute"/>
            <consortium name="Mycorrhizal Genomics Consortium"/>
            <person name="Kohler A."/>
            <person name="Kuo A."/>
            <person name="Nagy L.G."/>
            <person name="Floudas D."/>
            <person name="Copeland A."/>
            <person name="Barry K.W."/>
            <person name="Cichocki N."/>
            <person name="Veneault-Fourrey C."/>
            <person name="LaButti K."/>
            <person name="Lindquist E.A."/>
            <person name="Lipzen A."/>
            <person name="Lundell T."/>
            <person name="Morin E."/>
            <person name="Murat C."/>
            <person name="Riley R."/>
            <person name="Ohm R."/>
            <person name="Sun H."/>
            <person name="Tunlid A."/>
            <person name="Henrissat B."/>
            <person name="Grigoriev I.V."/>
            <person name="Hibbett D.S."/>
            <person name="Martin F."/>
        </authorList>
    </citation>
    <scope>NUCLEOTIDE SEQUENCE [LARGE SCALE GENOMIC DNA]</scope>
    <source>
        <strain evidence="2">MUT 4182</strain>
    </source>
</reference>
<dbReference type="CDD" id="cd11296">
    <property type="entry name" value="O-FucT_like"/>
    <property type="match status" value="1"/>
</dbReference>
<keyword evidence="2" id="KW-1185">Reference proteome</keyword>
<dbReference type="HOGENOM" id="CLU_032339_0_0_1"/>
<dbReference type="AlphaFoldDB" id="A0A0C3K795"/>
<dbReference type="STRING" id="1051891.A0A0C3K795"/>
<organism evidence="1 2">
    <name type="scientific">Tulasnella calospora MUT 4182</name>
    <dbReference type="NCBI Taxonomy" id="1051891"/>
    <lineage>
        <taxon>Eukaryota</taxon>
        <taxon>Fungi</taxon>
        <taxon>Dikarya</taxon>
        <taxon>Basidiomycota</taxon>
        <taxon>Agaricomycotina</taxon>
        <taxon>Agaricomycetes</taxon>
        <taxon>Cantharellales</taxon>
        <taxon>Tulasnellaceae</taxon>
        <taxon>Tulasnella</taxon>
    </lineage>
</organism>
<accession>A0A0C3K795</accession>
<dbReference type="OrthoDB" id="423313at2759"/>
<name>A0A0C3K795_9AGAM</name>
<reference evidence="1 2" key="1">
    <citation type="submission" date="2014-04" db="EMBL/GenBank/DDBJ databases">
        <authorList>
            <consortium name="DOE Joint Genome Institute"/>
            <person name="Kuo A."/>
            <person name="Girlanda M."/>
            <person name="Perotto S."/>
            <person name="Kohler A."/>
            <person name="Nagy L.G."/>
            <person name="Floudas D."/>
            <person name="Copeland A."/>
            <person name="Barry K.W."/>
            <person name="Cichocki N."/>
            <person name="Veneault-Fourrey C."/>
            <person name="LaButti K."/>
            <person name="Lindquist E.A."/>
            <person name="Lipzen A."/>
            <person name="Lundell T."/>
            <person name="Morin E."/>
            <person name="Murat C."/>
            <person name="Sun H."/>
            <person name="Tunlid A."/>
            <person name="Henrissat B."/>
            <person name="Grigoriev I.V."/>
            <person name="Hibbett D.S."/>
            <person name="Martin F."/>
            <person name="Nordberg H.P."/>
            <person name="Cantor M.N."/>
            <person name="Hua S.X."/>
        </authorList>
    </citation>
    <scope>NUCLEOTIDE SEQUENCE [LARGE SCALE GENOMIC DNA]</scope>
    <source>
        <strain evidence="1 2">MUT 4182</strain>
    </source>
</reference>
<evidence type="ECO:0000313" key="2">
    <source>
        <dbReference type="Proteomes" id="UP000054248"/>
    </source>
</evidence>